<dbReference type="PROSITE" id="PS50926">
    <property type="entry name" value="TRAM"/>
    <property type="match status" value="1"/>
</dbReference>
<dbReference type="SFLD" id="SFLDG01082">
    <property type="entry name" value="B12-binding_domain_containing"/>
    <property type="match status" value="1"/>
</dbReference>
<dbReference type="SUPFAM" id="SSF102114">
    <property type="entry name" value="Radical SAM enzymes"/>
    <property type="match status" value="1"/>
</dbReference>
<dbReference type="GO" id="GO:0035598">
    <property type="term" value="F:tRNA (N(6)-L-threonylcarbamoyladenosine(37)-C(2))-methylthiotransferase activity"/>
    <property type="evidence" value="ECO:0007669"/>
    <property type="project" value="UniProtKB-UniRule"/>
</dbReference>
<protein>
    <recommendedName>
        <fullName evidence="11">tRNA-t(6)A37 methylthiotransferase</fullName>
        <ecNumber evidence="11">2.8.4.5</ecNumber>
    </recommendedName>
</protein>
<dbReference type="EMBL" id="FTNP01000002">
    <property type="protein sequence ID" value="SIR69039.1"/>
    <property type="molecule type" value="Genomic_DNA"/>
</dbReference>
<dbReference type="PROSITE" id="PS01278">
    <property type="entry name" value="MTTASE_RADICAL"/>
    <property type="match status" value="1"/>
</dbReference>
<evidence type="ECO:0000256" key="3">
    <source>
        <dbReference type="ARBA" id="ARBA00022485"/>
    </source>
</evidence>
<dbReference type="CDD" id="cd01335">
    <property type="entry name" value="Radical_SAM"/>
    <property type="match status" value="1"/>
</dbReference>
<evidence type="ECO:0000313" key="16">
    <source>
        <dbReference type="Proteomes" id="UP000185687"/>
    </source>
</evidence>
<keyword evidence="7 11" id="KW-0479">Metal-binding</keyword>
<dbReference type="GO" id="GO:0051539">
    <property type="term" value="F:4 iron, 4 sulfur cluster binding"/>
    <property type="evidence" value="ECO:0007669"/>
    <property type="project" value="UniProtKB-UniRule"/>
</dbReference>
<dbReference type="Pfam" id="PF00919">
    <property type="entry name" value="UPF0004"/>
    <property type="match status" value="1"/>
</dbReference>
<dbReference type="SMART" id="SM00729">
    <property type="entry name" value="Elp3"/>
    <property type="match status" value="1"/>
</dbReference>
<dbReference type="SFLD" id="SFLDS00029">
    <property type="entry name" value="Radical_SAM"/>
    <property type="match status" value="1"/>
</dbReference>
<evidence type="ECO:0000259" key="12">
    <source>
        <dbReference type="PROSITE" id="PS50926"/>
    </source>
</evidence>
<dbReference type="InterPro" id="IPR020612">
    <property type="entry name" value="Methylthiotransferase_CS"/>
</dbReference>
<dbReference type="PROSITE" id="PS51918">
    <property type="entry name" value="RADICAL_SAM"/>
    <property type="match status" value="1"/>
</dbReference>
<keyword evidence="16" id="KW-1185">Reference proteome</keyword>
<evidence type="ECO:0000259" key="13">
    <source>
        <dbReference type="PROSITE" id="PS51449"/>
    </source>
</evidence>
<evidence type="ECO:0000256" key="11">
    <source>
        <dbReference type="RuleBase" id="RU368081"/>
    </source>
</evidence>
<evidence type="ECO:0000313" key="15">
    <source>
        <dbReference type="EMBL" id="SIR69039.1"/>
    </source>
</evidence>
<sequence length="469" mass="52375">MFRLDYYQTANRDEGGWLREEYTKPSGSHLVLERVKRFAALLVCEVGYSLTRMARYHIETYGCTSNRGESREIERRLRDAGHHQVEGPREADVAILNTCTVVEKTERNMLRRAEELADETADLFITGCMALAQGEEFAKAEVDGQVLHWDEVPEAVTNGECPTTTPDAEPILDGVVGILPIARGCMSDCSYCITKHATGKIDSPSIEENVENARALIHAGAKEIRITGQDTGVYGWDEGERKLHRLLERICEIEGDFRVRVGMANPKGVHGIREELAAVFAENDELYNFLHAPVQSGSDDVLGDMRRQHQVSEYLEVIETFDAALEYWTLSTDFIVGFPTETDHDHAQSMALLRETRPEKVNVTRFSKRPGTDAAQMKGLGGTIKKERSKEMSAAKRDIVGSAYEDMVGDTRDDCLVVEDGTADSVKCRDAAYRQVIVQHASEYGLEPGDFVDLEVTAHETMYAFGKPV</sequence>
<evidence type="ECO:0000256" key="1">
    <source>
        <dbReference type="ARBA" id="ARBA00002399"/>
    </source>
</evidence>
<keyword evidence="6 11" id="KW-0819">tRNA processing</keyword>
<dbReference type="PANTHER" id="PTHR11918">
    <property type="entry name" value="RADICAL SAM PROTEINS"/>
    <property type="match status" value="1"/>
</dbReference>
<organism evidence="15 16">
    <name type="scientific">Natronorubrum daqingense</name>
    <dbReference type="NCBI Taxonomy" id="588898"/>
    <lineage>
        <taxon>Archaea</taxon>
        <taxon>Methanobacteriati</taxon>
        <taxon>Methanobacteriota</taxon>
        <taxon>Stenosarchaea group</taxon>
        <taxon>Halobacteria</taxon>
        <taxon>Halobacteriales</taxon>
        <taxon>Natrialbaceae</taxon>
        <taxon>Natronorubrum</taxon>
    </lineage>
</organism>
<dbReference type="InterPro" id="IPR006466">
    <property type="entry name" value="MiaB-like_arc_euk"/>
</dbReference>
<dbReference type="InterPro" id="IPR005839">
    <property type="entry name" value="Methylthiotransferase"/>
</dbReference>
<keyword evidence="5 11" id="KW-0949">S-adenosyl-L-methionine</keyword>
<dbReference type="InterPro" id="IPR002792">
    <property type="entry name" value="TRAM_dom"/>
</dbReference>
<feature type="domain" description="Radical SAM core" evidence="14">
    <location>
        <begin position="171"/>
        <end position="402"/>
    </location>
</feature>
<dbReference type="Gene3D" id="3.80.30.20">
    <property type="entry name" value="tm_1862 like domain"/>
    <property type="match status" value="1"/>
</dbReference>
<evidence type="ECO:0000256" key="10">
    <source>
        <dbReference type="ARBA" id="ARBA00051661"/>
    </source>
</evidence>
<dbReference type="EC" id="2.8.4.5" evidence="11"/>
<dbReference type="InterPro" id="IPR013848">
    <property type="entry name" value="Methylthiotransferase_N"/>
</dbReference>
<evidence type="ECO:0000256" key="5">
    <source>
        <dbReference type="ARBA" id="ARBA00022691"/>
    </source>
</evidence>
<evidence type="ECO:0000256" key="9">
    <source>
        <dbReference type="ARBA" id="ARBA00023014"/>
    </source>
</evidence>
<dbReference type="InterPro" id="IPR023404">
    <property type="entry name" value="rSAM_horseshoe"/>
</dbReference>
<dbReference type="Proteomes" id="UP000185687">
    <property type="component" value="Unassembled WGS sequence"/>
</dbReference>
<gene>
    <name evidence="15" type="ORF">SAMN05421809_1964</name>
</gene>
<feature type="domain" description="MTTase N-terminal" evidence="13">
    <location>
        <begin position="54"/>
        <end position="161"/>
    </location>
</feature>
<dbReference type="PROSITE" id="PS51449">
    <property type="entry name" value="MTTASE_N"/>
    <property type="match status" value="1"/>
</dbReference>
<name>A0A1N7CZM9_9EURY</name>
<evidence type="ECO:0000256" key="6">
    <source>
        <dbReference type="ARBA" id="ARBA00022694"/>
    </source>
</evidence>
<evidence type="ECO:0000259" key="14">
    <source>
        <dbReference type="PROSITE" id="PS51918"/>
    </source>
</evidence>
<proteinExistence type="inferred from homology"/>
<evidence type="ECO:0000256" key="8">
    <source>
        <dbReference type="ARBA" id="ARBA00023004"/>
    </source>
</evidence>
<keyword evidence="4 11" id="KW-0808">Transferase</keyword>
<dbReference type="InterPro" id="IPR007197">
    <property type="entry name" value="rSAM"/>
</dbReference>
<dbReference type="NCBIfam" id="TIGR01578">
    <property type="entry name" value="MiaB-like-B"/>
    <property type="match status" value="1"/>
</dbReference>
<keyword evidence="3 11" id="KW-0004">4Fe-4S</keyword>
<comment type="catalytic activity">
    <reaction evidence="10 11">
        <text>N(6)-L-threonylcarbamoyladenosine(37) in tRNA + (sulfur carrier)-SH + AH2 + 2 S-adenosyl-L-methionine = 2-methylsulfanyl-N(6)-L-threonylcarbamoyladenosine(37) in tRNA + (sulfur carrier)-H + 5'-deoxyadenosine + L-methionine + A + S-adenosyl-L-homocysteine + 2 H(+)</text>
        <dbReference type="Rhea" id="RHEA:37075"/>
        <dbReference type="Rhea" id="RHEA-COMP:10163"/>
        <dbReference type="Rhea" id="RHEA-COMP:11092"/>
        <dbReference type="Rhea" id="RHEA-COMP:14737"/>
        <dbReference type="Rhea" id="RHEA-COMP:14739"/>
        <dbReference type="ChEBI" id="CHEBI:13193"/>
        <dbReference type="ChEBI" id="CHEBI:15378"/>
        <dbReference type="ChEBI" id="CHEBI:17319"/>
        <dbReference type="ChEBI" id="CHEBI:17499"/>
        <dbReference type="ChEBI" id="CHEBI:29917"/>
        <dbReference type="ChEBI" id="CHEBI:57844"/>
        <dbReference type="ChEBI" id="CHEBI:57856"/>
        <dbReference type="ChEBI" id="CHEBI:59789"/>
        <dbReference type="ChEBI" id="CHEBI:64428"/>
        <dbReference type="ChEBI" id="CHEBI:74418"/>
        <dbReference type="ChEBI" id="CHEBI:74420"/>
        <dbReference type="EC" id="2.8.4.5"/>
    </reaction>
</comment>
<evidence type="ECO:0000256" key="7">
    <source>
        <dbReference type="ARBA" id="ARBA00022723"/>
    </source>
</evidence>
<comment type="function">
    <text evidence="1 11">Catalyzes the methylthiolation of N6-threonylcarbamoyladenosine (t(6)A), leading to the formation of 2-methylthio-N6-threonylcarbamoyladenosine (ms(2)t(6)A) at position 37 in tRNAs that read codons beginning with adenine.</text>
</comment>
<feature type="domain" description="TRAM" evidence="12">
    <location>
        <begin position="405"/>
        <end position="469"/>
    </location>
</feature>
<dbReference type="PANTHER" id="PTHR11918:SF45">
    <property type="entry name" value="THREONYLCARBAMOYLADENOSINE TRNA METHYLTHIOTRANSFERASE"/>
    <property type="match status" value="1"/>
</dbReference>
<evidence type="ECO:0000256" key="4">
    <source>
        <dbReference type="ARBA" id="ARBA00022679"/>
    </source>
</evidence>
<dbReference type="InterPro" id="IPR006638">
    <property type="entry name" value="Elp3/MiaA/NifB-like_rSAM"/>
</dbReference>
<dbReference type="STRING" id="588898.BB347_11155"/>
<dbReference type="GO" id="GO:0046872">
    <property type="term" value="F:metal ion binding"/>
    <property type="evidence" value="ECO:0007669"/>
    <property type="project" value="UniProtKB-UniRule"/>
</dbReference>
<keyword evidence="9 11" id="KW-0411">Iron-sulfur</keyword>
<dbReference type="Pfam" id="PF04055">
    <property type="entry name" value="Radical_SAM"/>
    <property type="match status" value="1"/>
</dbReference>
<accession>A0A1N7CZM9</accession>
<dbReference type="InterPro" id="IPR058240">
    <property type="entry name" value="rSAM_sf"/>
</dbReference>
<comment type="cofactor">
    <cofactor evidence="11">
        <name>[4Fe-4S] cluster</name>
        <dbReference type="ChEBI" id="CHEBI:49883"/>
    </cofactor>
    <text evidence="11">Binds 1 or 2 [4Fe-4S] cluster. One cluster is coordinated with 3 cysteines and an exchangeable S-adenosyl-L-methionine.</text>
</comment>
<dbReference type="InterPro" id="IPR038135">
    <property type="entry name" value="Methylthiotransferase_N_sf"/>
</dbReference>
<evidence type="ECO:0000256" key="2">
    <source>
        <dbReference type="ARBA" id="ARBA00008616"/>
    </source>
</evidence>
<dbReference type="Gene3D" id="3.40.50.12160">
    <property type="entry name" value="Methylthiotransferase, N-terminal domain"/>
    <property type="match status" value="1"/>
</dbReference>
<dbReference type="NCBIfam" id="TIGR00089">
    <property type="entry name" value="MiaB/RimO family radical SAM methylthiotransferase"/>
    <property type="match status" value="1"/>
</dbReference>
<comment type="similarity">
    <text evidence="2 11">Belongs to the methylthiotransferase family. CDKAL1 subfamily.</text>
</comment>
<keyword evidence="8 11" id="KW-0408">Iron</keyword>
<reference evidence="15 16" key="1">
    <citation type="submission" date="2017-01" db="EMBL/GenBank/DDBJ databases">
        <authorList>
            <person name="Mah S.A."/>
            <person name="Swanson W.J."/>
            <person name="Moy G.W."/>
            <person name="Vacquier V.D."/>
        </authorList>
    </citation>
    <scope>NUCLEOTIDE SEQUENCE [LARGE SCALE GENOMIC DNA]</scope>
    <source>
        <strain evidence="15 16">CGMCC 1.8909</strain>
    </source>
</reference>
<dbReference type="AlphaFoldDB" id="A0A1N7CZM9"/>